<protein>
    <submittedName>
        <fullName evidence="1">907_t:CDS:1</fullName>
    </submittedName>
</protein>
<feature type="non-terminal residue" evidence="1">
    <location>
        <position position="1"/>
    </location>
</feature>
<dbReference type="OrthoDB" id="2430614at2759"/>
<gene>
    <name evidence="1" type="ORF">RFULGI_LOCUS13208</name>
</gene>
<sequence>RQQQFYSNADIDKLVEERIASREKQSLASEKHIFEAKPKQVSQVDSNTEVIRQFIEIIKQAKKTLAKKPGPGKEKADKIHIDHFLDNLAKDNPDHDSS</sequence>
<name>A0A9N9IT17_9GLOM</name>
<feature type="non-terminal residue" evidence="1">
    <location>
        <position position="98"/>
    </location>
</feature>
<comment type="caution">
    <text evidence="1">The sequence shown here is derived from an EMBL/GenBank/DDBJ whole genome shotgun (WGS) entry which is preliminary data.</text>
</comment>
<organism evidence="1 2">
    <name type="scientific">Racocetra fulgida</name>
    <dbReference type="NCBI Taxonomy" id="60492"/>
    <lineage>
        <taxon>Eukaryota</taxon>
        <taxon>Fungi</taxon>
        <taxon>Fungi incertae sedis</taxon>
        <taxon>Mucoromycota</taxon>
        <taxon>Glomeromycotina</taxon>
        <taxon>Glomeromycetes</taxon>
        <taxon>Diversisporales</taxon>
        <taxon>Gigasporaceae</taxon>
        <taxon>Racocetra</taxon>
    </lineage>
</organism>
<evidence type="ECO:0000313" key="1">
    <source>
        <dbReference type="EMBL" id="CAG8745639.1"/>
    </source>
</evidence>
<proteinExistence type="predicted"/>
<accession>A0A9N9IT17</accession>
<keyword evidence="2" id="KW-1185">Reference proteome</keyword>
<reference evidence="1" key="1">
    <citation type="submission" date="2021-06" db="EMBL/GenBank/DDBJ databases">
        <authorList>
            <person name="Kallberg Y."/>
            <person name="Tangrot J."/>
            <person name="Rosling A."/>
        </authorList>
    </citation>
    <scope>NUCLEOTIDE SEQUENCE</scope>
    <source>
        <strain evidence="1">IN212</strain>
    </source>
</reference>
<dbReference type="EMBL" id="CAJVPZ010033938">
    <property type="protein sequence ID" value="CAG8745639.1"/>
    <property type="molecule type" value="Genomic_DNA"/>
</dbReference>
<dbReference type="Proteomes" id="UP000789396">
    <property type="component" value="Unassembled WGS sequence"/>
</dbReference>
<evidence type="ECO:0000313" key="2">
    <source>
        <dbReference type="Proteomes" id="UP000789396"/>
    </source>
</evidence>
<dbReference type="AlphaFoldDB" id="A0A9N9IT17"/>